<keyword evidence="3" id="KW-1185">Reference proteome</keyword>
<evidence type="ECO:0000313" key="2">
    <source>
        <dbReference type="EMBL" id="ASV76027.1"/>
    </source>
</evidence>
<accession>A0A286RJ81</accession>
<dbReference type="EMBL" id="CP018477">
    <property type="protein sequence ID" value="ASV76027.1"/>
    <property type="molecule type" value="Genomic_DNA"/>
</dbReference>
<feature type="transmembrane region" description="Helical" evidence="1">
    <location>
        <begin position="194"/>
        <end position="211"/>
    </location>
</feature>
<dbReference type="KEGG" id="ttf:THTE_3425"/>
<reference evidence="2 3" key="1">
    <citation type="journal article" name="Front. Microbiol.">
        <title>Sugar Metabolism of the First Thermophilic Planctomycete Thermogutta terrifontis: Comparative Genomic and Transcriptomic Approaches.</title>
        <authorList>
            <person name="Elcheninov A.G."/>
            <person name="Menzel P."/>
            <person name="Gudbergsdottir S.R."/>
            <person name="Slesarev A.I."/>
            <person name="Kadnikov V.V."/>
            <person name="Krogh A."/>
            <person name="Bonch-Osmolovskaya E.A."/>
            <person name="Peng X."/>
            <person name="Kublanov I.V."/>
        </authorList>
    </citation>
    <scope>NUCLEOTIDE SEQUENCE [LARGE SCALE GENOMIC DNA]</scope>
    <source>
        <strain evidence="2 3">R1</strain>
    </source>
</reference>
<name>A0A286RJ81_9BACT</name>
<keyword evidence="1" id="KW-0812">Transmembrane</keyword>
<feature type="transmembrane region" description="Helical" evidence="1">
    <location>
        <begin position="267"/>
        <end position="289"/>
    </location>
</feature>
<keyword evidence="1" id="KW-0472">Membrane</keyword>
<dbReference type="Proteomes" id="UP000215086">
    <property type="component" value="Chromosome"/>
</dbReference>
<keyword evidence="1" id="KW-1133">Transmembrane helix</keyword>
<protein>
    <submittedName>
        <fullName evidence="2">Uncharacterized protein</fullName>
    </submittedName>
</protein>
<organism evidence="2 3">
    <name type="scientific">Thermogutta terrifontis</name>
    <dbReference type="NCBI Taxonomy" id="1331910"/>
    <lineage>
        <taxon>Bacteria</taxon>
        <taxon>Pseudomonadati</taxon>
        <taxon>Planctomycetota</taxon>
        <taxon>Planctomycetia</taxon>
        <taxon>Pirellulales</taxon>
        <taxon>Thermoguttaceae</taxon>
        <taxon>Thermogutta</taxon>
    </lineage>
</organism>
<feature type="transmembrane region" description="Helical" evidence="1">
    <location>
        <begin position="340"/>
        <end position="361"/>
    </location>
</feature>
<feature type="transmembrane region" description="Helical" evidence="1">
    <location>
        <begin position="136"/>
        <end position="160"/>
    </location>
</feature>
<dbReference type="RefSeq" id="WP_095415902.1">
    <property type="nucleotide sequence ID" value="NZ_CP018477.1"/>
</dbReference>
<proteinExistence type="predicted"/>
<feature type="transmembrane region" description="Helical" evidence="1">
    <location>
        <begin position="20"/>
        <end position="49"/>
    </location>
</feature>
<feature type="transmembrane region" description="Helical" evidence="1">
    <location>
        <begin position="100"/>
        <end position="124"/>
    </location>
</feature>
<feature type="transmembrane region" description="Helical" evidence="1">
    <location>
        <begin position="61"/>
        <end position="88"/>
    </location>
</feature>
<evidence type="ECO:0000256" key="1">
    <source>
        <dbReference type="SAM" id="Phobius"/>
    </source>
</evidence>
<evidence type="ECO:0000313" key="3">
    <source>
        <dbReference type="Proteomes" id="UP000215086"/>
    </source>
</evidence>
<dbReference type="AlphaFoldDB" id="A0A286RJ81"/>
<feature type="transmembrane region" description="Helical" evidence="1">
    <location>
        <begin position="231"/>
        <end position="255"/>
    </location>
</feature>
<feature type="transmembrane region" description="Helical" evidence="1">
    <location>
        <begin position="301"/>
        <end position="320"/>
    </location>
</feature>
<gene>
    <name evidence="2" type="ORF">THTE_3425</name>
</gene>
<dbReference type="OrthoDB" id="9810382at2"/>
<sequence length="377" mass="42051">MMEPVDPSTLGPLPAPFWFIQFFKVLGFILHMVPMNLWFAGMFLTLVLYKREGHPRQWAERLATLMPVIIAFGVNFGIVPLLFIQVAYPWAFYPATILTAWFWLAIIGLLLVAYYGVYAFAFGVKPDRPMPAWRYAAGWVAAVFFLIIAILFSNGMSLMAAPERWKSIWLAHQVAGAATGTGHNFADSSLWHRWPMVLGMAFLTTAAWSLIDGMFFDAKADASYRQWLTKYAFVLGIIGAVIYVGSGTGYVFGSWPKEVFQYMWSGWRLPLTVLTGASPALVLVVLFLIRIRGLSPLTAALAGVAQLVVITLNAVSRQIVQNIELAHYAPVWKIPEKPDWGPMALFLGTFAVGTVVLVWMLQQLVRVHRGEPSVAES</sequence>